<dbReference type="Proteomes" id="UP000812966">
    <property type="component" value="Unassembled WGS sequence"/>
</dbReference>
<protein>
    <submittedName>
        <fullName evidence="3">Uncharacterized protein</fullName>
    </submittedName>
</protein>
<comment type="caution">
    <text evidence="3">The sequence shown here is derived from an EMBL/GenBank/DDBJ whole genome shotgun (WGS) entry which is preliminary data.</text>
</comment>
<evidence type="ECO:0000256" key="1">
    <source>
        <dbReference type="SAM" id="Coils"/>
    </source>
</evidence>
<dbReference type="AlphaFoldDB" id="A0A8K0NMJ8"/>
<evidence type="ECO:0000256" key="2">
    <source>
        <dbReference type="SAM" id="MobiDB-lite"/>
    </source>
</evidence>
<name>A0A8K0NMJ8_9TREE</name>
<evidence type="ECO:0000313" key="3">
    <source>
        <dbReference type="EMBL" id="KAG7527619.1"/>
    </source>
</evidence>
<feature type="compositionally biased region" description="Polar residues" evidence="2">
    <location>
        <begin position="276"/>
        <end position="288"/>
    </location>
</feature>
<keyword evidence="1" id="KW-0175">Coiled coil</keyword>
<organism evidence="3 4">
    <name type="scientific">Filobasidium floriforme</name>
    <dbReference type="NCBI Taxonomy" id="5210"/>
    <lineage>
        <taxon>Eukaryota</taxon>
        <taxon>Fungi</taxon>
        <taxon>Dikarya</taxon>
        <taxon>Basidiomycota</taxon>
        <taxon>Agaricomycotina</taxon>
        <taxon>Tremellomycetes</taxon>
        <taxon>Filobasidiales</taxon>
        <taxon>Filobasidiaceae</taxon>
        <taxon>Filobasidium</taxon>
    </lineage>
</organism>
<dbReference type="OrthoDB" id="3945013at2759"/>
<dbReference type="EMBL" id="JABELV010000254">
    <property type="protein sequence ID" value="KAG7527619.1"/>
    <property type="molecule type" value="Genomic_DNA"/>
</dbReference>
<proteinExistence type="predicted"/>
<feature type="region of interest" description="Disordered" evidence="2">
    <location>
        <begin position="276"/>
        <end position="299"/>
    </location>
</feature>
<sequence length="341" mass="38630">MLDPITMQWRSANSALLEGLPSISQQIRRSRLEDKKRLDEAIHHYQSAESENEQLRQRVAEGEARTRQMVADGEAKVHQMAAEGKSRTDQLFKALGEKDELQTQLALALKEVKDHAEKVYRLEEGGRMREMELKLENRDRNQEYERQIAQLQAEHRRTLDQSTARYEETLSTLKNDHLALTSTLENEHLAAISTLKKDHLAAISTVQDHLAGSRSRISDLENDHSASISTLKADHLSTISTLKEDHLAAISTVQSDLAGTRARISDLEAELRVTNEKLSMSPQGSSSENDLRRELETTQSSARKYKDLANLWKSRSEELHARLIGVAEGNVRLVERPMDGR</sequence>
<accession>A0A8K0NMJ8</accession>
<gene>
    <name evidence="3" type="ORF">FFLO_06752</name>
</gene>
<feature type="coiled-coil region" evidence="1">
    <location>
        <begin position="38"/>
        <end position="65"/>
    </location>
</feature>
<evidence type="ECO:0000313" key="4">
    <source>
        <dbReference type="Proteomes" id="UP000812966"/>
    </source>
</evidence>
<keyword evidence="4" id="KW-1185">Reference proteome</keyword>
<feature type="coiled-coil region" evidence="1">
    <location>
        <begin position="98"/>
        <end position="161"/>
    </location>
</feature>
<reference evidence="3" key="1">
    <citation type="submission" date="2020-04" db="EMBL/GenBank/DDBJ databases">
        <title>Analysis of mating type loci in Filobasidium floriforme.</title>
        <authorList>
            <person name="Nowrousian M."/>
        </authorList>
    </citation>
    <scope>NUCLEOTIDE SEQUENCE</scope>
    <source>
        <strain evidence="3">CBS 6242</strain>
    </source>
</reference>